<dbReference type="Gene3D" id="3.30.700.10">
    <property type="entry name" value="Glycoprotein, Type 4 Pilin"/>
    <property type="match status" value="1"/>
</dbReference>
<dbReference type="PROSITE" id="PS00409">
    <property type="entry name" value="PROKAR_NTER_METHYL"/>
    <property type="match status" value="1"/>
</dbReference>
<dbReference type="EMBL" id="MWDQ01000080">
    <property type="protein sequence ID" value="OQB73439.1"/>
    <property type="molecule type" value="Genomic_DNA"/>
</dbReference>
<dbReference type="AlphaFoldDB" id="A0A1V6C981"/>
<keyword evidence="2" id="KW-0488">Methylation</keyword>
<dbReference type="SUPFAM" id="SSF54523">
    <property type="entry name" value="Pili subunits"/>
    <property type="match status" value="1"/>
</dbReference>
<feature type="transmembrane region" description="Helical" evidence="6">
    <location>
        <begin position="6"/>
        <end position="26"/>
    </location>
</feature>
<dbReference type="InterPro" id="IPR012902">
    <property type="entry name" value="N_methyl_site"/>
</dbReference>
<dbReference type="InterPro" id="IPR013545">
    <property type="entry name" value="T2SS_protein-GspG_C"/>
</dbReference>
<comment type="caution">
    <text evidence="8">The sequence shown here is derived from an EMBL/GenBank/DDBJ whole genome shotgun (WGS) entry which is preliminary data.</text>
</comment>
<evidence type="ECO:0000256" key="2">
    <source>
        <dbReference type="ARBA" id="ARBA00022481"/>
    </source>
</evidence>
<organism evidence="8">
    <name type="scientific">candidate division TA06 bacterium ADurb.Bin131</name>
    <dbReference type="NCBI Taxonomy" id="1852827"/>
    <lineage>
        <taxon>Bacteria</taxon>
        <taxon>Bacteria division TA06</taxon>
    </lineage>
</organism>
<gene>
    <name evidence="8" type="primary">xcpT_6</name>
    <name evidence="8" type="ORF">BWX89_00955</name>
</gene>
<dbReference type="PRINTS" id="PR00813">
    <property type="entry name" value="BCTERIALGSPG"/>
</dbReference>
<protein>
    <submittedName>
        <fullName evidence="8">Type II secretion system protein G</fullName>
    </submittedName>
</protein>
<dbReference type="GO" id="GO:0015628">
    <property type="term" value="P:protein secretion by the type II secretion system"/>
    <property type="evidence" value="ECO:0007669"/>
    <property type="project" value="InterPro"/>
</dbReference>
<dbReference type="InterPro" id="IPR000983">
    <property type="entry name" value="Bac_GSPG_pilin"/>
</dbReference>
<keyword evidence="3 6" id="KW-0812">Transmembrane</keyword>
<feature type="domain" description="Type II secretion system protein GspG C-terminal" evidence="7">
    <location>
        <begin position="32"/>
        <end position="145"/>
    </location>
</feature>
<accession>A0A1V6C981</accession>
<dbReference type="GO" id="GO:0016020">
    <property type="term" value="C:membrane"/>
    <property type="evidence" value="ECO:0007669"/>
    <property type="project" value="UniProtKB-SubCell"/>
</dbReference>
<comment type="subcellular location">
    <subcellularLocation>
        <location evidence="1">Membrane</location>
        <topology evidence="1">Single-pass membrane protein</topology>
    </subcellularLocation>
</comment>
<evidence type="ECO:0000256" key="3">
    <source>
        <dbReference type="ARBA" id="ARBA00022692"/>
    </source>
</evidence>
<dbReference type="GO" id="GO:0015627">
    <property type="term" value="C:type II protein secretion system complex"/>
    <property type="evidence" value="ECO:0007669"/>
    <property type="project" value="InterPro"/>
</dbReference>
<evidence type="ECO:0000313" key="8">
    <source>
        <dbReference type="EMBL" id="OQB73439.1"/>
    </source>
</evidence>
<sequence length="145" mass="16418">MKKSGFTLVEILVVIVIISMLAAISLPSIQKARNRAAIIKTKGIISSIEAALFMYQTDMGNYPESTGSNLILIDALMGPMDDENWKGPYMRFKEKDMDENKNIIDTWGNPIKYKYPQIEKENIPFIIISAGPDRKFNTKDDIGNW</sequence>
<dbReference type="NCBIfam" id="TIGR02532">
    <property type="entry name" value="IV_pilin_GFxxxE"/>
    <property type="match status" value="1"/>
</dbReference>
<evidence type="ECO:0000259" key="7">
    <source>
        <dbReference type="Pfam" id="PF08334"/>
    </source>
</evidence>
<dbReference type="Pfam" id="PF07963">
    <property type="entry name" value="N_methyl"/>
    <property type="match status" value="1"/>
</dbReference>
<dbReference type="InterPro" id="IPR045584">
    <property type="entry name" value="Pilin-like"/>
</dbReference>
<dbReference type="PANTHER" id="PTHR30093">
    <property type="entry name" value="GENERAL SECRETION PATHWAY PROTEIN G"/>
    <property type="match status" value="1"/>
</dbReference>
<dbReference type="Pfam" id="PF08334">
    <property type="entry name" value="T2SSG"/>
    <property type="match status" value="1"/>
</dbReference>
<evidence type="ECO:0000256" key="4">
    <source>
        <dbReference type="ARBA" id="ARBA00022989"/>
    </source>
</evidence>
<proteinExistence type="predicted"/>
<evidence type="ECO:0000256" key="6">
    <source>
        <dbReference type="SAM" id="Phobius"/>
    </source>
</evidence>
<name>A0A1V6C981_UNCT6</name>
<dbReference type="Proteomes" id="UP000485562">
    <property type="component" value="Unassembled WGS sequence"/>
</dbReference>
<dbReference type="PANTHER" id="PTHR30093:SF44">
    <property type="entry name" value="TYPE II SECRETION SYSTEM CORE PROTEIN G"/>
    <property type="match status" value="1"/>
</dbReference>
<evidence type="ECO:0000256" key="1">
    <source>
        <dbReference type="ARBA" id="ARBA00004167"/>
    </source>
</evidence>
<reference evidence="8" key="1">
    <citation type="submission" date="2017-02" db="EMBL/GenBank/DDBJ databases">
        <title>Delving into the versatile metabolic prowess of the omnipresent phylum Bacteroidetes.</title>
        <authorList>
            <person name="Nobu M.K."/>
            <person name="Mei R."/>
            <person name="Narihiro T."/>
            <person name="Kuroda K."/>
            <person name="Liu W.-T."/>
        </authorList>
    </citation>
    <scope>NUCLEOTIDE SEQUENCE</scope>
    <source>
        <strain evidence="8">ADurb.Bin131</strain>
    </source>
</reference>
<keyword evidence="5 6" id="KW-0472">Membrane</keyword>
<evidence type="ECO:0000256" key="5">
    <source>
        <dbReference type="ARBA" id="ARBA00023136"/>
    </source>
</evidence>
<keyword evidence="4 6" id="KW-1133">Transmembrane helix</keyword>